<dbReference type="Gene3D" id="3.90.1340.10">
    <property type="entry name" value="Phage tail collar domain"/>
    <property type="match status" value="1"/>
</dbReference>
<dbReference type="InterPro" id="IPR037053">
    <property type="entry name" value="Phage_tail_collar_dom_sf"/>
</dbReference>
<name>S3UVQ0_9LEPT</name>
<sequence>MGIPNPNKSRTWDKNTPNDGVLLDVEFNSLYANDNALQSQRDADIANLQAQINALSAAIGQSNVPLGAIIEYDFPDIPPGFQIANGQAVSRTVYSLLWTKVHRTVSGMDPAASRIQSASHGLTAGQLVKFSFAGGGVSANTSYYVINPTSNDFQISLTSGGSAIALTANQTGDMISHIQYGFGDGSTTFTLPDRRGIFPRGAGQHASRAKAAGGNYNGGAIGQENQDMFQGHWHNKREVPSNYSNLVGGLADQINSSAFSQTSAVRVTDPISDGTNGSPRIGSETTPASTAVQYIIRVQ</sequence>
<dbReference type="Gene3D" id="2.40.30.20">
    <property type="match status" value="1"/>
</dbReference>
<protein>
    <recommendedName>
        <fullName evidence="3">Tail fiber protein</fullName>
    </recommendedName>
</protein>
<dbReference type="OrthoDB" id="9810174at2"/>
<evidence type="ECO:0008006" key="3">
    <source>
        <dbReference type="Google" id="ProtNLM"/>
    </source>
</evidence>
<proteinExistence type="predicted"/>
<dbReference type="STRING" id="1193011.LEP1GSC058_3097"/>
<dbReference type="EMBL" id="AKWZ02000010">
    <property type="protein sequence ID" value="EPG74471.1"/>
    <property type="molecule type" value="Genomic_DNA"/>
</dbReference>
<dbReference type="AlphaFoldDB" id="S3UVQ0"/>
<reference evidence="1" key="1">
    <citation type="submission" date="2013-04" db="EMBL/GenBank/DDBJ databases">
        <authorList>
            <person name="Harkins D.M."/>
            <person name="Durkin A.S."/>
            <person name="Selengut J.D."/>
            <person name="Sanka R."/>
            <person name="DePew J."/>
            <person name="Purushe J."/>
            <person name="Ahmed A."/>
            <person name="van der Linden H."/>
            <person name="Goris M.G.A."/>
            <person name="Hartskeerl R.A."/>
            <person name="Vinetz J.M."/>
            <person name="Sutton G.G."/>
            <person name="Nelson W.C."/>
            <person name="Fouts D.E."/>
        </authorList>
    </citation>
    <scope>NUCLEOTIDE SEQUENCE [LARGE SCALE GENOMIC DNA]</scope>
    <source>
        <strain evidence="1">BUT 6</strain>
    </source>
</reference>
<evidence type="ECO:0000313" key="2">
    <source>
        <dbReference type="Proteomes" id="UP000014540"/>
    </source>
</evidence>
<dbReference type="Proteomes" id="UP000014540">
    <property type="component" value="Unassembled WGS sequence"/>
</dbReference>
<dbReference type="SUPFAM" id="SSF88874">
    <property type="entry name" value="Receptor-binding domain of short tail fibre protein gp12"/>
    <property type="match status" value="1"/>
</dbReference>
<dbReference type="InterPro" id="IPR023366">
    <property type="entry name" value="ATP_synth_asu-like_sf"/>
</dbReference>
<comment type="caution">
    <text evidence="1">The sequence shown here is derived from an EMBL/GenBank/DDBJ whole genome shotgun (WGS) entry which is preliminary data.</text>
</comment>
<accession>S3UVQ0</accession>
<evidence type="ECO:0000313" key="1">
    <source>
        <dbReference type="EMBL" id="EPG74471.1"/>
    </source>
</evidence>
<keyword evidence="2" id="KW-1185">Reference proteome</keyword>
<dbReference type="RefSeq" id="WP_016550921.1">
    <property type="nucleotide sequence ID" value="NZ_AKWZ02000010.1"/>
</dbReference>
<organism evidence="1 2">
    <name type="scientific">Leptospira fainei serovar Hurstbridge str. BUT 6</name>
    <dbReference type="NCBI Taxonomy" id="1193011"/>
    <lineage>
        <taxon>Bacteria</taxon>
        <taxon>Pseudomonadati</taxon>
        <taxon>Spirochaetota</taxon>
        <taxon>Spirochaetia</taxon>
        <taxon>Leptospirales</taxon>
        <taxon>Leptospiraceae</taxon>
        <taxon>Leptospira</taxon>
    </lineage>
</organism>
<gene>
    <name evidence="1" type="ORF">LEP1GSC058_3097</name>
</gene>